<evidence type="ECO:0000256" key="1">
    <source>
        <dbReference type="SAM" id="MobiDB-lite"/>
    </source>
</evidence>
<sequence length="109" mass="11962">MHHHAVIRASDRPTASLHAELARRAVFGTPDDSWTFVEAGTLAWQQWCRFCRAEIGREPVAALIFGSPPGQPLGRYRGRSLPTLRPPGASALDRMRIASGERDDDEAAA</sequence>
<dbReference type="Proteomes" id="UP000433050">
    <property type="component" value="Unassembled WGS sequence"/>
</dbReference>
<protein>
    <submittedName>
        <fullName evidence="2">Uncharacterized protein</fullName>
    </submittedName>
</protein>
<dbReference type="RefSeq" id="WP_159598632.1">
    <property type="nucleotide sequence ID" value="NZ_CACSAS010000001.1"/>
</dbReference>
<gene>
    <name evidence="2" type="ORF">STARVERO_01831</name>
</gene>
<organism evidence="2 3">
    <name type="scientific">Starkeya nomas</name>
    <dbReference type="NCBI Taxonomy" id="2666134"/>
    <lineage>
        <taxon>Bacteria</taxon>
        <taxon>Pseudomonadati</taxon>
        <taxon>Pseudomonadota</taxon>
        <taxon>Alphaproteobacteria</taxon>
        <taxon>Hyphomicrobiales</taxon>
        <taxon>Xanthobacteraceae</taxon>
        <taxon>Starkeya</taxon>
    </lineage>
</organism>
<reference evidence="2 3" key="1">
    <citation type="submission" date="2019-12" db="EMBL/GenBank/DDBJ databases">
        <authorList>
            <person name="Reyes-Prieto M."/>
        </authorList>
    </citation>
    <scope>NUCLEOTIDE SEQUENCE [LARGE SCALE GENOMIC DNA]</scope>
    <source>
        <strain evidence="2">HF14-78462</strain>
    </source>
</reference>
<dbReference type="EMBL" id="CACSAS010000001">
    <property type="protein sequence ID" value="CAA0095126.1"/>
    <property type="molecule type" value="Genomic_DNA"/>
</dbReference>
<feature type="region of interest" description="Disordered" evidence="1">
    <location>
        <begin position="69"/>
        <end position="109"/>
    </location>
</feature>
<name>A0A5S9NWZ1_9HYPH</name>
<proteinExistence type="predicted"/>
<dbReference type="AlphaFoldDB" id="A0A5S9NWZ1"/>
<accession>A0A5S9NWZ1</accession>
<evidence type="ECO:0000313" key="3">
    <source>
        <dbReference type="Proteomes" id="UP000433050"/>
    </source>
</evidence>
<evidence type="ECO:0000313" key="2">
    <source>
        <dbReference type="EMBL" id="CAA0095126.1"/>
    </source>
</evidence>
<keyword evidence="3" id="KW-1185">Reference proteome</keyword>